<sequence>MILVECDITDLSINKSTTSVISKFWTAQTYVYQEVLSYDCYRGYKKTNMDVIQCQHDKTWSSVPECTEAGI</sequence>
<evidence type="ECO:0000313" key="4">
    <source>
        <dbReference type="EMBL" id="KAF6039011.1"/>
    </source>
</evidence>
<proteinExistence type="predicted"/>
<dbReference type="Proteomes" id="UP000593567">
    <property type="component" value="Unassembled WGS sequence"/>
</dbReference>
<keyword evidence="2" id="KW-0768">Sushi</keyword>
<comment type="caution">
    <text evidence="2">Lacks conserved residue(s) required for the propagation of feature annotation.</text>
</comment>
<keyword evidence="1" id="KW-1015">Disulfide bond</keyword>
<evidence type="ECO:0000256" key="2">
    <source>
        <dbReference type="PROSITE-ProRule" id="PRU00302"/>
    </source>
</evidence>
<dbReference type="CDD" id="cd00033">
    <property type="entry name" value="CCP"/>
    <property type="match status" value="1"/>
</dbReference>
<dbReference type="Pfam" id="PF00084">
    <property type="entry name" value="Sushi"/>
    <property type="match status" value="1"/>
</dbReference>
<dbReference type="AlphaFoldDB" id="A0A7J7KLE4"/>
<accession>A0A7J7KLE4</accession>
<dbReference type="SUPFAM" id="SSF57535">
    <property type="entry name" value="Complement control module/SCR domain"/>
    <property type="match status" value="1"/>
</dbReference>
<name>A0A7J7KLE4_BUGNE</name>
<protein>
    <recommendedName>
        <fullName evidence="3">Sushi domain-containing protein</fullName>
    </recommendedName>
</protein>
<keyword evidence="5" id="KW-1185">Reference proteome</keyword>
<feature type="domain" description="Sushi" evidence="3">
    <location>
        <begin position="4"/>
        <end position="68"/>
    </location>
</feature>
<gene>
    <name evidence="4" type="ORF">EB796_002666</name>
</gene>
<dbReference type="EMBL" id="VXIV02000317">
    <property type="protein sequence ID" value="KAF6039011.1"/>
    <property type="molecule type" value="Genomic_DNA"/>
</dbReference>
<dbReference type="OrthoDB" id="10051774at2759"/>
<evidence type="ECO:0000313" key="5">
    <source>
        <dbReference type="Proteomes" id="UP000593567"/>
    </source>
</evidence>
<dbReference type="Gene3D" id="2.10.70.10">
    <property type="entry name" value="Complement Module, domain 1"/>
    <property type="match status" value="1"/>
</dbReference>
<dbReference type="PROSITE" id="PS50923">
    <property type="entry name" value="SUSHI"/>
    <property type="match status" value="1"/>
</dbReference>
<evidence type="ECO:0000256" key="1">
    <source>
        <dbReference type="ARBA" id="ARBA00023157"/>
    </source>
</evidence>
<dbReference type="InterPro" id="IPR000436">
    <property type="entry name" value="Sushi_SCR_CCP_dom"/>
</dbReference>
<comment type="caution">
    <text evidence="4">The sequence shown here is derived from an EMBL/GenBank/DDBJ whole genome shotgun (WGS) entry which is preliminary data.</text>
</comment>
<reference evidence="4" key="1">
    <citation type="submission" date="2020-06" db="EMBL/GenBank/DDBJ databases">
        <title>Draft genome of Bugula neritina, a colonial animal packing powerful symbionts and potential medicines.</title>
        <authorList>
            <person name="Rayko M."/>
        </authorList>
    </citation>
    <scope>NUCLEOTIDE SEQUENCE [LARGE SCALE GENOMIC DNA]</scope>
    <source>
        <strain evidence="4">Kwan_BN1</strain>
    </source>
</reference>
<dbReference type="InterPro" id="IPR035976">
    <property type="entry name" value="Sushi/SCR/CCP_sf"/>
</dbReference>
<evidence type="ECO:0000259" key="3">
    <source>
        <dbReference type="PROSITE" id="PS50923"/>
    </source>
</evidence>
<organism evidence="4 5">
    <name type="scientific">Bugula neritina</name>
    <name type="common">Brown bryozoan</name>
    <name type="synonym">Sertularia neritina</name>
    <dbReference type="NCBI Taxonomy" id="10212"/>
    <lineage>
        <taxon>Eukaryota</taxon>
        <taxon>Metazoa</taxon>
        <taxon>Spiralia</taxon>
        <taxon>Lophotrochozoa</taxon>
        <taxon>Bryozoa</taxon>
        <taxon>Gymnolaemata</taxon>
        <taxon>Cheilostomatida</taxon>
        <taxon>Flustrina</taxon>
        <taxon>Buguloidea</taxon>
        <taxon>Bugulidae</taxon>
        <taxon>Bugula</taxon>
    </lineage>
</organism>